<dbReference type="Proteomes" id="UP000278807">
    <property type="component" value="Unassembled WGS sequence"/>
</dbReference>
<dbReference type="PANTHER" id="PTHR15715">
    <property type="entry name" value="CENTROSOMAL PROTEIN OF 170 KDA"/>
    <property type="match status" value="1"/>
</dbReference>
<dbReference type="CDD" id="cd21911">
    <property type="entry name" value="CC1_SLMAP"/>
    <property type="match status" value="1"/>
</dbReference>
<sequence>MQRKGQPIMILTCQHDSHYFEERTIVVTDIIKVGRAVARSKAAPNNAIFDCKVLSRNHAVIWYSNEEFWLRDTNSSNGTFVNNTRVTKRDDSDHCDRQIFSGDVIRFGVDVVEHDTTHGCIIATVTLILPNGLEAKAKLGHPSDALTTGLVSINNEQMFQISCFINDAIFREEALDKKLDVLRKSLRQATLASELGWQAMLNQEKLLQKFDLYESQIRLFKEDLSENSLKLKLCDLLEEKSLQEEESKAQLTKLVKDKEVALQRIKDLERTIEGLQMECNHLRNEYSSAHDACTNISDEYKANLTTISQRLNDLSTERSQLNEQLQKANQENDVLKEQLERVTQDLAVTKEQYEKAQLKGSSSFINGLSYVDDVEKGMNEGINSIDMVIESCEPALAQSQPIDHVSSDEVDSSKSEANEYISDSIRDFHRALELIRLLDAKVSSLAITTDLDEKKFEDASNDNDSAVTNSNEISSLSTTSIDSIVKRIVHHNEAAMTSLHAYLRQVNPAAAAELINKIYLSNSGGEEALDSSTSSFEVKTYKRPDYLTLSNSRVCSETSSFSSEISAVPSSTGVTVVGADSLSASPTVSSGNGSLSCAMTPDSEEVAHLRESVRLANEEIEQYKAHIAELQKSVGTPPSESTQSTTSEQDLEEMHAECNVLRARLGDIEEQMAQTRENHRRLVEEARQHRDEVEKLRFQRSQLESALAEAQDQIEKLRFSSSSSSKNSYIHSNPPNHNASTFSYSSSSSNASSFVAESVHSDRLELAPSRLVTVRLQNSTIHSLSFIIELALSSSCFRLLLALRRFVINCNSTHDLGVRCNVCDLLKVRQLEGKNDCNDSNSPRHPIILPLQTRSRGL</sequence>
<keyword evidence="5" id="KW-1185">Reference proteome</keyword>
<organism evidence="6">
    <name type="scientific">Rodentolepis nana</name>
    <name type="common">Dwarf tapeworm</name>
    <name type="synonym">Hymenolepis nana</name>
    <dbReference type="NCBI Taxonomy" id="102285"/>
    <lineage>
        <taxon>Eukaryota</taxon>
        <taxon>Metazoa</taxon>
        <taxon>Spiralia</taxon>
        <taxon>Lophotrochozoa</taxon>
        <taxon>Platyhelminthes</taxon>
        <taxon>Cestoda</taxon>
        <taxon>Eucestoda</taxon>
        <taxon>Cyclophyllidea</taxon>
        <taxon>Hymenolepididae</taxon>
        <taxon>Rodentolepis</taxon>
    </lineage>
</organism>
<keyword evidence="1" id="KW-0175">Coiled coil</keyword>
<accession>A0A0R3TL54</accession>
<dbReference type="AlphaFoldDB" id="A0A0R3TL54"/>
<reference evidence="6" key="1">
    <citation type="submission" date="2017-02" db="UniProtKB">
        <authorList>
            <consortium name="WormBaseParasite"/>
        </authorList>
    </citation>
    <scope>IDENTIFICATION</scope>
</reference>
<dbReference type="InterPro" id="IPR008984">
    <property type="entry name" value="SMAD_FHA_dom_sf"/>
</dbReference>
<dbReference type="SUPFAM" id="SSF49879">
    <property type="entry name" value="SMAD/FHA domain"/>
    <property type="match status" value="1"/>
</dbReference>
<feature type="region of interest" description="Disordered" evidence="2">
    <location>
        <begin position="631"/>
        <end position="650"/>
    </location>
</feature>
<name>A0A0R3TL54_RODNA</name>
<protein>
    <submittedName>
        <fullName evidence="6">FHA domain-containing protein</fullName>
    </submittedName>
</protein>
<dbReference type="SMART" id="SM00240">
    <property type="entry name" value="FHA"/>
    <property type="match status" value="1"/>
</dbReference>
<evidence type="ECO:0000256" key="2">
    <source>
        <dbReference type="SAM" id="MobiDB-lite"/>
    </source>
</evidence>
<dbReference type="EMBL" id="UZAE01012157">
    <property type="protein sequence ID" value="VDO03805.1"/>
    <property type="molecule type" value="Genomic_DNA"/>
</dbReference>
<evidence type="ECO:0000259" key="3">
    <source>
        <dbReference type="PROSITE" id="PS50006"/>
    </source>
</evidence>
<proteinExistence type="predicted"/>
<dbReference type="PANTHER" id="PTHR15715:SF37">
    <property type="entry name" value="LD47843P"/>
    <property type="match status" value="1"/>
</dbReference>
<evidence type="ECO:0000313" key="4">
    <source>
        <dbReference type="EMBL" id="VDO03805.1"/>
    </source>
</evidence>
<feature type="compositionally biased region" description="Low complexity" evidence="2">
    <location>
        <begin position="636"/>
        <end position="648"/>
    </location>
</feature>
<reference evidence="4 5" key="2">
    <citation type="submission" date="2018-11" db="EMBL/GenBank/DDBJ databases">
        <authorList>
            <consortium name="Pathogen Informatics"/>
        </authorList>
    </citation>
    <scope>NUCLEOTIDE SEQUENCE [LARGE SCALE GENOMIC DNA]</scope>
</reference>
<feature type="coiled-coil region" evidence="1">
    <location>
        <begin position="251"/>
        <end position="359"/>
    </location>
</feature>
<dbReference type="STRING" id="102285.A0A0R3TL54"/>
<dbReference type="InterPro" id="IPR051176">
    <property type="entry name" value="Cent_Immune-Sig_Mod"/>
</dbReference>
<dbReference type="Gene3D" id="2.60.200.20">
    <property type="match status" value="1"/>
</dbReference>
<dbReference type="WBParaSite" id="HNAJ_0000794901-mRNA-1">
    <property type="protein sequence ID" value="HNAJ_0000794901-mRNA-1"/>
    <property type="gene ID" value="HNAJ_0000794901"/>
</dbReference>
<dbReference type="CDD" id="cd22679">
    <property type="entry name" value="FHA_SLMAP"/>
    <property type="match status" value="1"/>
</dbReference>
<feature type="domain" description="FHA" evidence="3">
    <location>
        <begin position="31"/>
        <end position="86"/>
    </location>
</feature>
<evidence type="ECO:0000313" key="5">
    <source>
        <dbReference type="Proteomes" id="UP000278807"/>
    </source>
</evidence>
<dbReference type="Pfam" id="PF00498">
    <property type="entry name" value="FHA"/>
    <property type="match status" value="1"/>
</dbReference>
<evidence type="ECO:0000313" key="6">
    <source>
        <dbReference type="WBParaSite" id="HNAJ_0000794901-mRNA-1"/>
    </source>
</evidence>
<gene>
    <name evidence="4" type="ORF">HNAJ_LOCUS7945</name>
</gene>
<dbReference type="OrthoDB" id="687730at2759"/>
<dbReference type="PROSITE" id="PS50006">
    <property type="entry name" value="FHA_DOMAIN"/>
    <property type="match status" value="1"/>
</dbReference>
<evidence type="ECO:0000256" key="1">
    <source>
        <dbReference type="SAM" id="Coils"/>
    </source>
</evidence>
<dbReference type="InterPro" id="IPR000253">
    <property type="entry name" value="FHA_dom"/>
</dbReference>